<gene>
    <name evidence="1" type="ORF">HJG63_010742</name>
</gene>
<comment type="caution">
    <text evidence="1">The sequence shown here is derived from an EMBL/GenBank/DDBJ whole genome shotgun (WGS) entry which is preliminary data.</text>
</comment>
<dbReference type="AlphaFoldDB" id="A0A7J8IMN1"/>
<protein>
    <submittedName>
        <fullName evidence="1">Uncharacterized protein</fullName>
    </submittedName>
</protein>
<evidence type="ECO:0000313" key="2">
    <source>
        <dbReference type="Proteomes" id="UP000593571"/>
    </source>
</evidence>
<sequence length="150" mass="17221">MFLEQEEVCASGCFFGNECLHTPFHSNILATGGFLILIKKQSKRTTITSFCFMILTANQTGIFQMPLSTRHFFQNGTRYPCPECLSSLAGETVKYKYPGQKWCETHCRDSGEGAIIKKLHQRADVRKRRGHDYERDLTHHSSLYTLIHQT</sequence>
<evidence type="ECO:0000313" key="1">
    <source>
        <dbReference type="EMBL" id="KAF6485598.1"/>
    </source>
</evidence>
<keyword evidence="2" id="KW-1185">Reference proteome</keyword>
<dbReference type="EMBL" id="JACASE010000003">
    <property type="protein sequence ID" value="KAF6485598.1"/>
    <property type="molecule type" value="Genomic_DNA"/>
</dbReference>
<reference evidence="1 2" key="1">
    <citation type="journal article" date="2020" name="Nature">
        <title>Six reference-quality genomes reveal evolution of bat adaptations.</title>
        <authorList>
            <person name="Jebb D."/>
            <person name="Huang Z."/>
            <person name="Pippel M."/>
            <person name="Hughes G.M."/>
            <person name="Lavrichenko K."/>
            <person name="Devanna P."/>
            <person name="Winkler S."/>
            <person name="Jermiin L.S."/>
            <person name="Skirmuntt E.C."/>
            <person name="Katzourakis A."/>
            <person name="Burkitt-Gray L."/>
            <person name="Ray D.A."/>
            <person name="Sullivan K.A.M."/>
            <person name="Roscito J.G."/>
            <person name="Kirilenko B.M."/>
            <person name="Davalos L.M."/>
            <person name="Corthals A.P."/>
            <person name="Power M.L."/>
            <person name="Jones G."/>
            <person name="Ransome R.D."/>
            <person name="Dechmann D.K.N."/>
            <person name="Locatelli A.G."/>
            <person name="Puechmaille S.J."/>
            <person name="Fedrigo O."/>
            <person name="Jarvis E.D."/>
            <person name="Hiller M."/>
            <person name="Vernes S.C."/>
            <person name="Myers E.W."/>
            <person name="Teeling E.C."/>
        </authorList>
    </citation>
    <scope>NUCLEOTIDE SEQUENCE [LARGE SCALE GENOMIC DNA]</scope>
    <source>
        <strain evidence="1">MRouAeg1</strain>
        <tissue evidence="1">Muscle</tissue>
    </source>
</reference>
<dbReference type="Proteomes" id="UP000593571">
    <property type="component" value="Unassembled WGS sequence"/>
</dbReference>
<accession>A0A7J8IMN1</accession>
<name>A0A7J8IMN1_ROUAE</name>
<organism evidence="1 2">
    <name type="scientific">Rousettus aegyptiacus</name>
    <name type="common">Egyptian fruit bat</name>
    <name type="synonym">Pteropus aegyptiacus</name>
    <dbReference type="NCBI Taxonomy" id="9407"/>
    <lineage>
        <taxon>Eukaryota</taxon>
        <taxon>Metazoa</taxon>
        <taxon>Chordata</taxon>
        <taxon>Craniata</taxon>
        <taxon>Vertebrata</taxon>
        <taxon>Euteleostomi</taxon>
        <taxon>Mammalia</taxon>
        <taxon>Eutheria</taxon>
        <taxon>Laurasiatheria</taxon>
        <taxon>Chiroptera</taxon>
        <taxon>Yinpterochiroptera</taxon>
        <taxon>Pteropodoidea</taxon>
        <taxon>Pteropodidae</taxon>
        <taxon>Rousettinae</taxon>
        <taxon>Rousettus</taxon>
    </lineage>
</organism>
<proteinExistence type="predicted"/>